<feature type="compositionally biased region" description="Polar residues" evidence="3">
    <location>
        <begin position="172"/>
        <end position="188"/>
    </location>
</feature>
<dbReference type="CDD" id="cd14688">
    <property type="entry name" value="bZIP_YAP"/>
    <property type="match status" value="1"/>
</dbReference>
<dbReference type="InterPro" id="IPR046347">
    <property type="entry name" value="bZIP_sf"/>
</dbReference>
<comment type="subcellular location">
    <subcellularLocation>
        <location evidence="1">Nucleus</location>
    </subcellularLocation>
</comment>
<feature type="region of interest" description="Disordered" evidence="3">
    <location>
        <begin position="23"/>
        <end position="126"/>
    </location>
</feature>
<evidence type="ECO:0000256" key="2">
    <source>
        <dbReference type="ARBA" id="ARBA00023242"/>
    </source>
</evidence>
<dbReference type="GO" id="GO:0001228">
    <property type="term" value="F:DNA-binding transcription activator activity, RNA polymerase II-specific"/>
    <property type="evidence" value="ECO:0007669"/>
    <property type="project" value="TreeGrafter"/>
</dbReference>
<dbReference type="SUPFAM" id="SSF57959">
    <property type="entry name" value="Leucine zipper domain"/>
    <property type="match status" value="1"/>
</dbReference>
<evidence type="ECO:0000256" key="3">
    <source>
        <dbReference type="SAM" id="MobiDB-lite"/>
    </source>
</evidence>
<protein>
    <recommendedName>
        <fullName evidence="6">BZIP domain-containing protein</fullName>
    </recommendedName>
</protein>
<dbReference type="GO" id="GO:0000976">
    <property type="term" value="F:transcription cis-regulatory region binding"/>
    <property type="evidence" value="ECO:0007669"/>
    <property type="project" value="InterPro"/>
</dbReference>
<comment type="caution">
    <text evidence="4">The sequence shown here is derived from an EMBL/GenBank/DDBJ whole genome shotgun (WGS) entry which is preliminary data.</text>
</comment>
<accession>A0AAD5XDG4</accession>
<organism evidence="4 5">
    <name type="scientific">Physocladia obscura</name>
    <dbReference type="NCBI Taxonomy" id="109957"/>
    <lineage>
        <taxon>Eukaryota</taxon>
        <taxon>Fungi</taxon>
        <taxon>Fungi incertae sedis</taxon>
        <taxon>Chytridiomycota</taxon>
        <taxon>Chytridiomycota incertae sedis</taxon>
        <taxon>Chytridiomycetes</taxon>
        <taxon>Chytridiales</taxon>
        <taxon>Chytriomycetaceae</taxon>
        <taxon>Physocladia</taxon>
    </lineage>
</organism>
<dbReference type="EMBL" id="JADGJH010000656">
    <property type="protein sequence ID" value="KAJ3124697.1"/>
    <property type="molecule type" value="Genomic_DNA"/>
</dbReference>
<dbReference type="InterPro" id="IPR050936">
    <property type="entry name" value="AP-1-like"/>
</dbReference>
<evidence type="ECO:0000313" key="5">
    <source>
        <dbReference type="Proteomes" id="UP001211907"/>
    </source>
</evidence>
<dbReference type="Gene3D" id="1.20.5.170">
    <property type="match status" value="1"/>
</dbReference>
<feature type="compositionally biased region" description="Low complexity" evidence="3">
    <location>
        <begin position="89"/>
        <end position="105"/>
    </location>
</feature>
<name>A0AAD5XDG4_9FUNG</name>
<dbReference type="GO" id="GO:0090575">
    <property type="term" value="C:RNA polymerase II transcription regulator complex"/>
    <property type="evidence" value="ECO:0007669"/>
    <property type="project" value="TreeGrafter"/>
</dbReference>
<feature type="compositionally biased region" description="Low complexity" evidence="3">
    <location>
        <begin position="34"/>
        <end position="43"/>
    </location>
</feature>
<keyword evidence="2" id="KW-0539">Nucleus</keyword>
<evidence type="ECO:0000256" key="1">
    <source>
        <dbReference type="ARBA" id="ARBA00004123"/>
    </source>
</evidence>
<dbReference type="Proteomes" id="UP001211907">
    <property type="component" value="Unassembled WGS sequence"/>
</dbReference>
<dbReference type="PANTHER" id="PTHR40621:SF6">
    <property type="entry name" value="AP-1-LIKE TRANSCRIPTION FACTOR YAP1-RELATED"/>
    <property type="match status" value="1"/>
</dbReference>
<evidence type="ECO:0008006" key="6">
    <source>
        <dbReference type="Google" id="ProtNLM"/>
    </source>
</evidence>
<feature type="compositionally biased region" description="Polar residues" evidence="3">
    <location>
        <begin position="45"/>
        <end position="57"/>
    </location>
</feature>
<sequence>MNEQQQRQLQQLQQHAQHPLSFLLSTGHGLGGTNAASSNAAANGPSFTQFPPQTQLQLHHPTPPAAPVPTASINPAALTVESNSDGRASRSVSESVVSASGERSSLSPPAAAKIKNKPGRAAQRAFRERKENAFKELQRRVEELEQLLSASQQETDLLRLRVASLQEENEALKSSRQFANDSNGNSTRPGGESRLSPLAPTSYLAEHEVSMKEEEEGENNGVGKRGADMYAGYWNTVS</sequence>
<proteinExistence type="predicted"/>
<keyword evidence="5" id="KW-1185">Reference proteome</keyword>
<dbReference type="AlphaFoldDB" id="A0AAD5XDG4"/>
<evidence type="ECO:0000313" key="4">
    <source>
        <dbReference type="EMBL" id="KAJ3124697.1"/>
    </source>
</evidence>
<reference evidence="4" key="1">
    <citation type="submission" date="2020-05" db="EMBL/GenBank/DDBJ databases">
        <title>Phylogenomic resolution of chytrid fungi.</title>
        <authorList>
            <person name="Stajich J.E."/>
            <person name="Amses K."/>
            <person name="Simmons R."/>
            <person name="Seto K."/>
            <person name="Myers J."/>
            <person name="Bonds A."/>
            <person name="Quandt C.A."/>
            <person name="Barry K."/>
            <person name="Liu P."/>
            <person name="Grigoriev I."/>
            <person name="Longcore J.E."/>
            <person name="James T.Y."/>
        </authorList>
    </citation>
    <scope>NUCLEOTIDE SEQUENCE</scope>
    <source>
        <strain evidence="4">JEL0513</strain>
    </source>
</reference>
<dbReference type="PANTHER" id="PTHR40621">
    <property type="entry name" value="TRANSCRIPTION FACTOR KAPC-RELATED"/>
    <property type="match status" value="1"/>
</dbReference>
<gene>
    <name evidence="4" type="ORF">HK100_011143</name>
</gene>
<feature type="region of interest" description="Disordered" evidence="3">
    <location>
        <begin position="172"/>
        <end position="228"/>
    </location>
</feature>